<gene>
    <name evidence="1" type="ORF">A2196_04930</name>
</gene>
<accession>A0A1F5HD23</accession>
<protein>
    <submittedName>
        <fullName evidence="1">Uncharacterized protein</fullName>
    </submittedName>
</protein>
<organism evidence="1 2">
    <name type="scientific">Candidatus Curtissbacteria bacterium RIFOXYA1_FULL_41_14</name>
    <dbReference type="NCBI Taxonomy" id="1797737"/>
    <lineage>
        <taxon>Bacteria</taxon>
        <taxon>Candidatus Curtissiibacteriota</taxon>
    </lineage>
</organism>
<proteinExistence type="predicted"/>
<dbReference type="AlphaFoldDB" id="A0A1F5HD23"/>
<dbReference type="STRING" id="1797737.A2196_04930"/>
<name>A0A1F5HD23_9BACT</name>
<dbReference type="Proteomes" id="UP000176751">
    <property type="component" value="Unassembled WGS sequence"/>
</dbReference>
<reference evidence="1 2" key="1">
    <citation type="journal article" date="2016" name="Nat. Commun.">
        <title>Thousands of microbial genomes shed light on interconnected biogeochemical processes in an aquifer system.</title>
        <authorList>
            <person name="Anantharaman K."/>
            <person name="Brown C.T."/>
            <person name="Hug L.A."/>
            <person name="Sharon I."/>
            <person name="Castelle C.J."/>
            <person name="Probst A.J."/>
            <person name="Thomas B.C."/>
            <person name="Singh A."/>
            <person name="Wilkins M.J."/>
            <person name="Karaoz U."/>
            <person name="Brodie E.L."/>
            <person name="Williams K.H."/>
            <person name="Hubbard S.S."/>
            <person name="Banfield J.F."/>
        </authorList>
    </citation>
    <scope>NUCLEOTIDE SEQUENCE [LARGE SCALE GENOMIC DNA]</scope>
</reference>
<dbReference type="EMBL" id="MFCA01000022">
    <property type="protein sequence ID" value="OGE01925.1"/>
    <property type="molecule type" value="Genomic_DNA"/>
</dbReference>
<evidence type="ECO:0000313" key="2">
    <source>
        <dbReference type="Proteomes" id="UP000176751"/>
    </source>
</evidence>
<comment type="caution">
    <text evidence="1">The sequence shown here is derived from an EMBL/GenBank/DDBJ whole genome shotgun (WGS) entry which is preliminary data.</text>
</comment>
<sequence length="70" mass="7944">MSSPKETARIDADAWLRQQSKNEDAHLDQIDTTLMQELMGIPRPLGGEKHTHGYTAVLQAIDNFTRTKHK</sequence>
<evidence type="ECO:0000313" key="1">
    <source>
        <dbReference type="EMBL" id="OGE01925.1"/>
    </source>
</evidence>